<dbReference type="SUPFAM" id="SSF75304">
    <property type="entry name" value="Amidase signature (AS) enzymes"/>
    <property type="match status" value="1"/>
</dbReference>
<sequence>MNLHDIPYLSIAQLGELIESKEVSSLEATEAYLERISQIDG</sequence>
<accession>A0A381TK23</accession>
<dbReference type="Gene3D" id="3.90.1300.10">
    <property type="entry name" value="Amidase signature (AS) domain"/>
    <property type="match status" value="1"/>
</dbReference>
<gene>
    <name evidence="1" type="ORF">METZ01_LOCUS69033</name>
</gene>
<name>A0A381TK23_9ZZZZ</name>
<dbReference type="EMBL" id="UINC01004692">
    <property type="protein sequence ID" value="SVA16179.1"/>
    <property type="molecule type" value="Genomic_DNA"/>
</dbReference>
<proteinExistence type="predicted"/>
<protein>
    <recommendedName>
        <fullName evidence="2">Amidase domain-containing protein</fullName>
    </recommendedName>
</protein>
<reference evidence="1" key="1">
    <citation type="submission" date="2018-05" db="EMBL/GenBank/DDBJ databases">
        <authorList>
            <person name="Lanie J.A."/>
            <person name="Ng W.-L."/>
            <person name="Kazmierczak K.M."/>
            <person name="Andrzejewski T.M."/>
            <person name="Davidsen T.M."/>
            <person name="Wayne K.J."/>
            <person name="Tettelin H."/>
            <person name="Glass J.I."/>
            <person name="Rusch D."/>
            <person name="Podicherti R."/>
            <person name="Tsui H.-C.T."/>
            <person name="Winkler M.E."/>
        </authorList>
    </citation>
    <scope>NUCLEOTIDE SEQUENCE</scope>
</reference>
<dbReference type="InterPro" id="IPR036928">
    <property type="entry name" value="AS_sf"/>
</dbReference>
<evidence type="ECO:0000313" key="1">
    <source>
        <dbReference type="EMBL" id="SVA16179.1"/>
    </source>
</evidence>
<organism evidence="1">
    <name type="scientific">marine metagenome</name>
    <dbReference type="NCBI Taxonomy" id="408172"/>
    <lineage>
        <taxon>unclassified sequences</taxon>
        <taxon>metagenomes</taxon>
        <taxon>ecological metagenomes</taxon>
    </lineage>
</organism>
<feature type="non-terminal residue" evidence="1">
    <location>
        <position position="41"/>
    </location>
</feature>
<evidence type="ECO:0008006" key="2">
    <source>
        <dbReference type="Google" id="ProtNLM"/>
    </source>
</evidence>
<dbReference type="AlphaFoldDB" id="A0A381TK23"/>